<name>A0ABU7PIE1_9ACTN</name>
<keyword evidence="3" id="KW-1185">Reference proteome</keyword>
<evidence type="ECO:0000256" key="1">
    <source>
        <dbReference type="SAM" id="Coils"/>
    </source>
</evidence>
<reference evidence="2 3" key="1">
    <citation type="submission" date="2023-12" db="EMBL/GenBank/DDBJ databases">
        <title>Streptomyces sp. V4-01.</title>
        <authorList>
            <person name="Somphong A."/>
            <person name="Phongsopitanun W."/>
        </authorList>
    </citation>
    <scope>NUCLEOTIDE SEQUENCE [LARGE SCALE GENOMIC DNA]</scope>
    <source>
        <strain evidence="2 3">V4-01</strain>
    </source>
</reference>
<proteinExistence type="predicted"/>
<sequence length="227" mass="24507">MSAPLSPERLAEIAARAEAATEGPWEPCPGISRTFYGYLQGEYLRGVGDINFGVGEQANADLAFVLAAREDVPALVAELDEMRAVLAQSEQELTGARLALWEEEQDTRRLRVALRSARRGRAAARTRLAELEAERHSTNEALDDAVTALRDAAAERQFAVEAGHAVASGGPVLPWLTALDPGDIQDLASDLDEATIGWRREPEQVLARVEQVLVQFRARAAGAGEPA</sequence>
<gene>
    <name evidence="2" type="ORF">V2S66_26705</name>
</gene>
<comment type="caution">
    <text evidence="2">The sequence shown here is derived from an EMBL/GenBank/DDBJ whole genome shotgun (WGS) entry which is preliminary data.</text>
</comment>
<feature type="coiled-coil region" evidence="1">
    <location>
        <begin position="72"/>
        <end position="148"/>
    </location>
</feature>
<evidence type="ECO:0000313" key="3">
    <source>
        <dbReference type="Proteomes" id="UP001344658"/>
    </source>
</evidence>
<dbReference type="RefSeq" id="WP_330799225.1">
    <property type="nucleotide sequence ID" value="NZ_JAZEWV010000030.1"/>
</dbReference>
<accession>A0ABU7PIE1</accession>
<dbReference type="EMBL" id="JAZEWV010000030">
    <property type="protein sequence ID" value="MEE4545545.1"/>
    <property type="molecule type" value="Genomic_DNA"/>
</dbReference>
<evidence type="ECO:0000313" key="2">
    <source>
        <dbReference type="EMBL" id="MEE4545545.1"/>
    </source>
</evidence>
<protein>
    <submittedName>
        <fullName evidence="2">Uncharacterized protein</fullName>
    </submittedName>
</protein>
<keyword evidence="1" id="KW-0175">Coiled coil</keyword>
<organism evidence="2 3">
    <name type="scientific">Actinacidiphila polyblastidii</name>
    <dbReference type="NCBI Taxonomy" id="3110430"/>
    <lineage>
        <taxon>Bacteria</taxon>
        <taxon>Bacillati</taxon>
        <taxon>Actinomycetota</taxon>
        <taxon>Actinomycetes</taxon>
        <taxon>Kitasatosporales</taxon>
        <taxon>Streptomycetaceae</taxon>
        <taxon>Actinacidiphila</taxon>
    </lineage>
</organism>
<dbReference type="Proteomes" id="UP001344658">
    <property type="component" value="Unassembled WGS sequence"/>
</dbReference>